<keyword evidence="2" id="KW-1185">Reference proteome</keyword>
<reference evidence="1 2" key="1">
    <citation type="journal article" date="2023" name="G3 (Bethesda)">
        <title>A chromosome-length genome assembly and annotation of blackberry (Rubus argutus, cv. 'Hillquist').</title>
        <authorList>
            <person name="Bruna T."/>
            <person name="Aryal R."/>
            <person name="Dudchenko O."/>
            <person name="Sargent D.J."/>
            <person name="Mead D."/>
            <person name="Buti M."/>
            <person name="Cavallini A."/>
            <person name="Hytonen T."/>
            <person name="Andres J."/>
            <person name="Pham M."/>
            <person name="Weisz D."/>
            <person name="Mascagni F."/>
            <person name="Usai G."/>
            <person name="Natali L."/>
            <person name="Bassil N."/>
            <person name="Fernandez G.E."/>
            <person name="Lomsadze A."/>
            <person name="Armour M."/>
            <person name="Olukolu B."/>
            <person name="Poorten T."/>
            <person name="Britton C."/>
            <person name="Davik J."/>
            <person name="Ashrafi H."/>
            <person name="Aiden E.L."/>
            <person name="Borodovsky M."/>
            <person name="Worthington M."/>
        </authorList>
    </citation>
    <scope>NUCLEOTIDE SEQUENCE [LARGE SCALE GENOMIC DNA]</scope>
    <source>
        <strain evidence="1">PI 553951</strain>
    </source>
</reference>
<dbReference type="AlphaFoldDB" id="A0AAW1X083"/>
<name>A0AAW1X083_RUBAR</name>
<evidence type="ECO:0000313" key="2">
    <source>
        <dbReference type="Proteomes" id="UP001457282"/>
    </source>
</evidence>
<dbReference type="EMBL" id="JBEDUW010000005">
    <property type="protein sequence ID" value="KAK9929695.1"/>
    <property type="molecule type" value="Genomic_DNA"/>
</dbReference>
<sequence>MVHGEEEEIFFSPSQFICNGASKVDSQGVIAALNTTGPDLSDEGILLDEIRELLASLEHCSWNYVPRKYNAELWRPVSSLFLK</sequence>
<accession>A0AAW1X083</accession>
<dbReference type="Proteomes" id="UP001457282">
    <property type="component" value="Unassembled WGS sequence"/>
</dbReference>
<comment type="caution">
    <text evidence="1">The sequence shown here is derived from an EMBL/GenBank/DDBJ whole genome shotgun (WGS) entry which is preliminary data.</text>
</comment>
<evidence type="ECO:0000313" key="1">
    <source>
        <dbReference type="EMBL" id="KAK9929695.1"/>
    </source>
</evidence>
<gene>
    <name evidence="1" type="ORF">M0R45_026783</name>
</gene>
<proteinExistence type="predicted"/>
<protein>
    <submittedName>
        <fullName evidence="1">Uncharacterized protein</fullName>
    </submittedName>
</protein>
<organism evidence="1 2">
    <name type="scientific">Rubus argutus</name>
    <name type="common">Southern blackberry</name>
    <dbReference type="NCBI Taxonomy" id="59490"/>
    <lineage>
        <taxon>Eukaryota</taxon>
        <taxon>Viridiplantae</taxon>
        <taxon>Streptophyta</taxon>
        <taxon>Embryophyta</taxon>
        <taxon>Tracheophyta</taxon>
        <taxon>Spermatophyta</taxon>
        <taxon>Magnoliopsida</taxon>
        <taxon>eudicotyledons</taxon>
        <taxon>Gunneridae</taxon>
        <taxon>Pentapetalae</taxon>
        <taxon>rosids</taxon>
        <taxon>fabids</taxon>
        <taxon>Rosales</taxon>
        <taxon>Rosaceae</taxon>
        <taxon>Rosoideae</taxon>
        <taxon>Rosoideae incertae sedis</taxon>
        <taxon>Rubus</taxon>
    </lineage>
</organism>